<evidence type="ECO:0000313" key="2">
    <source>
        <dbReference type="Proteomes" id="UP000752647"/>
    </source>
</evidence>
<name>A0A9Q3XTC5_9LACO</name>
<gene>
    <name evidence="1" type="ORF">KIJ12_07430</name>
</gene>
<sequence>MENKIEITNQMLIVIPQGIDKIASFKSKLEIPWQNVVGASIDVGILNENKGFRNLGTALPGYWAGSYDKNGEKSFFNIKKEAKPIVIQLRNEKFNRLILGADNAEKIVDAINNNIK</sequence>
<organism evidence="1 2">
    <name type="scientific">Leuconostoc gasicomitatum</name>
    <dbReference type="NCBI Taxonomy" id="115778"/>
    <lineage>
        <taxon>Bacteria</taxon>
        <taxon>Bacillati</taxon>
        <taxon>Bacillota</taxon>
        <taxon>Bacilli</taxon>
        <taxon>Lactobacillales</taxon>
        <taxon>Lactobacillaceae</taxon>
        <taxon>Leuconostoc</taxon>
        <taxon>Leuconostoc gelidum group</taxon>
    </lineage>
</organism>
<dbReference type="RefSeq" id="WP_090090708.1">
    <property type="nucleotide sequence ID" value="NZ_CBCPIF010000001.1"/>
</dbReference>
<comment type="caution">
    <text evidence="1">The sequence shown here is derived from an EMBL/GenBank/DDBJ whole genome shotgun (WGS) entry which is preliminary data.</text>
</comment>
<evidence type="ECO:0008006" key="3">
    <source>
        <dbReference type="Google" id="ProtNLM"/>
    </source>
</evidence>
<dbReference type="EMBL" id="JAHBFI010000019">
    <property type="protein sequence ID" value="MBZ5962968.1"/>
    <property type="molecule type" value="Genomic_DNA"/>
</dbReference>
<accession>A0A9Q3XTC5</accession>
<dbReference type="AlphaFoldDB" id="A0A9Q3XTC5"/>
<protein>
    <recommendedName>
        <fullName evidence="3">Bacterial Pleckstrin homology domain-containing protein</fullName>
    </recommendedName>
</protein>
<reference evidence="1" key="1">
    <citation type="submission" date="2021-05" db="EMBL/GenBank/DDBJ databases">
        <title>Pangenome of Leuconostoc gelidum warrants species status for Leuconostoc gelidum subsp. gasicomitatum.</title>
        <authorList>
            <person name="Johansson P."/>
            <person name="Sade E."/>
            <person name="Hultman J."/>
            <person name="Auvinen P."/>
            <person name="Bjorkroth J."/>
        </authorList>
    </citation>
    <scope>NUCLEOTIDE SEQUENCE</scope>
    <source>
        <strain evidence="1">A.21.4</strain>
    </source>
</reference>
<dbReference type="Proteomes" id="UP000752647">
    <property type="component" value="Unassembled WGS sequence"/>
</dbReference>
<proteinExistence type="predicted"/>
<evidence type="ECO:0000313" key="1">
    <source>
        <dbReference type="EMBL" id="MBZ5962968.1"/>
    </source>
</evidence>